<reference evidence="3 4" key="1">
    <citation type="submission" date="2021-11" db="EMBL/GenBank/DDBJ databases">
        <title>Draft genome sequence of Actinomycetospora sp. SF1 isolated from the rhizosphere soil.</title>
        <authorList>
            <person name="Duangmal K."/>
            <person name="Chantavorakit T."/>
        </authorList>
    </citation>
    <scope>NUCLEOTIDE SEQUENCE [LARGE SCALE GENOMIC DNA]</scope>
    <source>
        <strain evidence="3 4">TBRC 5722</strain>
    </source>
</reference>
<evidence type="ECO:0000256" key="2">
    <source>
        <dbReference type="SAM" id="Phobius"/>
    </source>
</evidence>
<name>A0ABS8PCG3_9PSEU</name>
<feature type="transmembrane region" description="Helical" evidence="2">
    <location>
        <begin position="6"/>
        <end position="24"/>
    </location>
</feature>
<evidence type="ECO:0000256" key="1">
    <source>
        <dbReference type="SAM" id="MobiDB-lite"/>
    </source>
</evidence>
<comment type="caution">
    <text evidence="3">The sequence shown here is derived from an EMBL/GenBank/DDBJ whole genome shotgun (WGS) entry which is preliminary data.</text>
</comment>
<feature type="region of interest" description="Disordered" evidence="1">
    <location>
        <begin position="27"/>
        <end position="107"/>
    </location>
</feature>
<sequence length="107" mass="11603">MISMVVVWACLGGALVAVLVLVALRMGRKPGPGEDPGSRSGGVDHQAPRSAGLDPDDEKVAFADRRRYPASKWDPAPDDPDDPDEPDEDDRAAADRTRHPSNRWESD</sequence>
<accession>A0ABS8PCG3</accession>
<proteinExistence type="predicted"/>
<feature type="compositionally biased region" description="Basic and acidic residues" evidence="1">
    <location>
        <begin position="58"/>
        <end position="67"/>
    </location>
</feature>
<organism evidence="3 4">
    <name type="scientific">Actinomycetospora endophytica</name>
    <dbReference type="NCBI Taxonomy" id="2291215"/>
    <lineage>
        <taxon>Bacteria</taxon>
        <taxon>Bacillati</taxon>
        <taxon>Actinomycetota</taxon>
        <taxon>Actinomycetes</taxon>
        <taxon>Pseudonocardiales</taxon>
        <taxon>Pseudonocardiaceae</taxon>
        <taxon>Actinomycetospora</taxon>
    </lineage>
</organism>
<keyword evidence="4" id="KW-1185">Reference proteome</keyword>
<feature type="compositionally biased region" description="Basic and acidic residues" evidence="1">
    <location>
        <begin position="91"/>
        <end position="107"/>
    </location>
</feature>
<feature type="compositionally biased region" description="Acidic residues" evidence="1">
    <location>
        <begin position="76"/>
        <end position="90"/>
    </location>
</feature>
<keyword evidence="2" id="KW-0472">Membrane</keyword>
<evidence type="ECO:0000313" key="3">
    <source>
        <dbReference type="EMBL" id="MCD2195844.1"/>
    </source>
</evidence>
<dbReference type="Proteomes" id="UP001199469">
    <property type="component" value="Unassembled WGS sequence"/>
</dbReference>
<dbReference type="RefSeq" id="WP_230737387.1">
    <property type="nucleotide sequence ID" value="NZ_JAJNDB010000004.1"/>
</dbReference>
<dbReference type="EMBL" id="JAJNDB010000004">
    <property type="protein sequence ID" value="MCD2195844.1"/>
    <property type="molecule type" value="Genomic_DNA"/>
</dbReference>
<evidence type="ECO:0000313" key="4">
    <source>
        <dbReference type="Proteomes" id="UP001199469"/>
    </source>
</evidence>
<keyword evidence="2" id="KW-0812">Transmembrane</keyword>
<keyword evidence="2" id="KW-1133">Transmembrane helix</keyword>
<gene>
    <name evidence="3" type="ORF">LQ327_20945</name>
</gene>
<protein>
    <recommendedName>
        <fullName evidence="5">Secreted protein</fullName>
    </recommendedName>
</protein>
<evidence type="ECO:0008006" key="5">
    <source>
        <dbReference type="Google" id="ProtNLM"/>
    </source>
</evidence>